<organism evidence="4 5">
    <name type="scientific">Stenotrophomonas aracearum</name>
    <dbReference type="NCBI Taxonomy" id="3003272"/>
    <lineage>
        <taxon>Bacteria</taxon>
        <taxon>Pseudomonadati</taxon>
        <taxon>Pseudomonadota</taxon>
        <taxon>Gammaproteobacteria</taxon>
        <taxon>Lysobacterales</taxon>
        <taxon>Lysobacteraceae</taxon>
        <taxon>Stenotrophomonas</taxon>
    </lineage>
</organism>
<gene>
    <name evidence="4" type="ORF">PDM28_12500</name>
</gene>
<evidence type="ECO:0000256" key="2">
    <source>
        <dbReference type="PROSITE-ProRule" id="PRU00169"/>
    </source>
</evidence>
<feature type="domain" description="Response regulatory" evidence="3">
    <location>
        <begin position="4"/>
        <end position="117"/>
    </location>
</feature>
<dbReference type="PROSITE" id="PS50110">
    <property type="entry name" value="RESPONSE_REGULATORY"/>
    <property type="match status" value="1"/>
</dbReference>
<keyword evidence="5" id="KW-1185">Reference proteome</keyword>
<protein>
    <submittedName>
        <fullName evidence="4">Response regulator</fullName>
    </submittedName>
</protein>
<name>A0ABY9Y9Z8_9GAMM</name>
<dbReference type="Gene3D" id="3.40.50.2300">
    <property type="match status" value="1"/>
</dbReference>
<dbReference type="PANTHER" id="PTHR44591:SF21">
    <property type="entry name" value="TWO-COMPONENT RESPONSE REGULATOR"/>
    <property type="match status" value="1"/>
</dbReference>
<dbReference type="InterPro" id="IPR050595">
    <property type="entry name" value="Bact_response_regulator"/>
</dbReference>
<keyword evidence="1 2" id="KW-0597">Phosphoprotein</keyword>
<accession>A0ABY9Y9Z8</accession>
<dbReference type="Proteomes" id="UP001305421">
    <property type="component" value="Chromosome"/>
</dbReference>
<evidence type="ECO:0000256" key="1">
    <source>
        <dbReference type="ARBA" id="ARBA00022553"/>
    </source>
</evidence>
<dbReference type="EMBL" id="CP115543">
    <property type="protein sequence ID" value="WNH47512.1"/>
    <property type="molecule type" value="Genomic_DNA"/>
</dbReference>
<dbReference type="PANTHER" id="PTHR44591">
    <property type="entry name" value="STRESS RESPONSE REGULATOR PROTEIN 1"/>
    <property type="match status" value="1"/>
</dbReference>
<evidence type="ECO:0000259" key="3">
    <source>
        <dbReference type="PROSITE" id="PS50110"/>
    </source>
</evidence>
<sequence>MAITLLLVDDEEDLRAVMTEGLSLYGFDVTTASDGSEALVQLRGDTQFAVVVTDVSMPGDVSGLQVAAEATALQPEALVMVVSGLQRSQLPPMPPSVEYVSKPYRLKNLVDLIRKQLT</sequence>
<dbReference type="RefSeq" id="WP_311182268.1">
    <property type="nucleotide sequence ID" value="NZ_CP115543.1"/>
</dbReference>
<evidence type="ECO:0000313" key="5">
    <source>
        <dbReference type="Proteomes" id="UP001305421"/>
    </source>
</evidence>
<feature type="modified residue" description="4-aspartylphosphate" evidence="2">
    <location>
        <position position="54"/>
    </location>
</feature>
<dbReference type="InterPro" id="IPR011006">
    <property type="entry name" value="CheY-like_superfamily"/>
</dbReference>
<dbReference type="SMART" id="SM00448">
    <property type="entry name" value="REC"/>
    <property type="match status" value="1"/>
</dbReference>
<dbReference type="InterPro" id="IPR001789">
    <property type="entry name" value="Sig_transdc_resp-reg_receiver"/>
</dbReference>
<evidence type="ECO:0000313" key="4">
    <source>
        <dbReference type="EMBL" id="WNH47512.1"/>
    </source>
</evidence>
<dbReference type="Pfam" id="PF00072">
    <property type="entry name" value="Response_reg"/>
    <property type="match status" value="1"/>
</dbReference>
<reference evidence="4 5" key="1">
    <citation type="submission" date="2022-12" db="EMBL/GenBank/DDBJ databases">
        <title>Two new species, Stenotrophomonas aracearum and Stenotrophomonas oahuensis, isolated from Anthurium (Araceae family) in Hawaii.</title>
        <authorList>
            <person name="Chunag S.C."/>
            <person name="Dobhal S."/>
            <person name="Alvarez A."/>
            <person name="Arif M."/>
        </authorList>
    </citation>
    <scope>NUCLEOTIDE SEQUENCE [LARGE SCALE GENOMIC DNA]</scope>
    <source>
        <strain evidence="4 5">A5588</strain>
    </source>
</reference>
<proteinExistence type="predicted"/>
<dbReference type="SUPFAM" id="SSF52172">
    <property type="entry name" value="CheY-like"/>
    <property type="match status" value="1"/>
</dbReference>